<dbReference type="EMBL" id="CP048222">
    <property type="protein sequence ID" value="QHT72239.1"/>
    <property type="molecule type" value="Genomic_DNA"/>
</dbReference>
<dbReference type="PANTHER" id="PTHR42194:SF1">
    <property type="entry name" value="UPF0276 PROTEIN HI_1600"/>
    <property type="match status" value="1"/>
</dbReference>
<accession>A0A6C0GVM6</accession>
<evidence type="ECO:0000313" key="2">
    <source>
        <dbReference type="Proteomes" id="UP000480178"/>
    </source>
</evidence>
<sequence>MEESQVDAIEWSFDTLFNIWHTPGWFARLLTAFSKEERLIGHGVFFSLLSGKWSKEQYQWLSQLKQLSAEFHFDHITEHFGFMTGQSFHQGAPMCVPYSPATLAIGRDRLARIQEACSCPVGLENLAFAASLEQVKQQGEFLERLIEPVNGFIILDLHNLFCQMHNFFMDFEQLLSSYPLERVREIHISGGSWEKSGKQSERIIRRDTHDQAVPPEVFHLLEKTIPVCPNLKYVVLEQLGIALKTQESKAAFYQNFVQMKQIVEDNNQTIANSSENPFIPPSITLPETFVENQELYAQQRELSEILETSSSYEETNRLLKASSLAHTAWNIESWDPAMIETAIHIARKWKK</sequence>
<reference evidence="1 2" key="1">
    <citation type="submission" date="2020-01" db="EMBL/GenBank/DDBJ databases">
        <authorList>
            <person name="Kim M.K."/>
        </authorList>
    </citation>
    <scope>NUCLEOTIDE SEQUENCE [LARGE SCALE GENOMIC DNA]</scope>
    <source>
        <strain evidence="1 2">172606-1</strain>
    </source>
</reference>
<dbReference type="Gene3D" id="3.20.20.150">
    <property type="entry name" value="Divalent-metal-dependent TIM barrel enzymes"/>
    <property type="match status" value="1"/>
</dbReference>
<organism evidence="1 2">
    <name type="scientific">Rhodocytophaga rosea</name>
    <dbReference type="NCBI Taxonomy" id="2704465"/>
    <lineage>
        <taxon>Bacteria</taxon>
        <taxon>Pseudomonadati</taxon>
        <taxon>Bacteroidota</taxon>
        <taxon>Cytophagia</taxon>
        <taxon>Cytophagales</taxon>
        <taxon>Rhodocytophagaceae</taxon>
        <taxon>Rhodocytophaga</taxon>
    </lineage>
</organism>
<dbReference type="PANTHER" id="PTHR42194">
    <property type="entry name" value="UPF0276 PROTEIN HI_1600"/>
    <property type="match status" value="1"/>
</dbReference>
<gene>
    <name evidence="1" type="ORF">GXP67_31895</name>
</gene>
<dbReference type="Proteomes" id="UP000480178">
    <property type="component" value="Chromosome"/>
</dbReference>
<dbReference type="InterPro" id="IPR007801">
    <property type="entry name" value="MbnB/TglH/ChrH"/>
</dbReference>
<dbReference type="Pfam" id="PF05114">
    <property type="entry name" value="MbnB_TglH_ChrH"/>
    <property type="match status" value="1"/>
</dbReference>
<name>A0A6C0GVM6_9BACT</name>
<protein>
    <submittedName>
        <fullName evidence="1">DUF692 domain-containing protein</fullName>
    </submittedName>
</protein>
<dbReference type="AlphaFoldDB" id="A0A6C0GVM6"/>
<proteinExistence type="predicted"/>
<dbReference type="KEGG" id="rhoz:GXP67_31895"/>
<evidence type="ECO:0000313" key="1">
    <source>
        <dbReference type="EMBL" id="QHT72239.1"/>
    </source>
</evidence>
<keyword evidence="2" id="KW-1185">Reference proteome</keyword>